<accession>A0ABW6A5S5</accession>
<evidence type="ECO:0000313" key="3">
    <source>
        <dbReference type="Proteomes" id="UP001597511"/>
    </source>
</evidence>
<keyword evidence="3" id="KW-1185">Reference proteome</keyword>
<keyword evidence="1" id="KW-0732">Signal</keyword>
<feature type="chain" id="PRO_5046873853" description="Collagen triple helix repeat-containing protein" evidence="1">
    <location>
        <begin position="28"/>
        <end position="201"/>
    </location>
</feature>
<name>A0ABW6A5S5_9BACT</name>
<dbReference type="Proteomes" id="UP001597511">
    <property type="component" value="Unassembled WGS sequence"/>
</dbReference>
<evidence type="ECO:0000256" key="1">
    <source>
        <dbReference type="SAM" id="SignalP"/>
    </source>
</evidence>
<protein>
    <recommendedName>
        <fullName evidence="4">Collagen triple helix repeat-containing protein</fullName>
    </recommendedName>
</protein>
<comment type="caution">
    <text evidence="2">The sequence shown here is derived from an EMBL/GenBank/DDBJ whole genome shotgun (WGS) entry which is preliminary data.</text>
</comment>
<gene>
    <name evidence="2" type="ORF">ACFS6H_11030</name>
</gene>
<reference evidence="3" key="1">
    <citation type="journal article" date="2019" name="Int. J. Syst. Evol. Microbiol.">
        <title>The Global Catalogue of Microorganisms (GCM) 10K type strain sequencing project: providing services to taxonomists for standard genome sequencing and annotation.</title>
        <authorList>
            <consortium name="The Broad Institute Genomics Platform"/>
            <consortium name="The Broad Institute Genome Sequencing Center for Infectious Disease"/>
            <person name="Wu L."/>
            <person name="Ma J."/>
        </authorList>
    </citation>
    <scope>NUCLEOTIDE SEQUENCE [LARGE SCALE GENOMIC DNA]</scope>
    <source>
        <strain evidence="3">KCTC 23299</strain>
    </source>
</reference>
<dbReference type="RefSeq" id="WP_386098284.1">
    <property type="nucleotide sequence ID" value="NZ_JBHUOZ010000003.1"/>
</dbReference>
<feature type="signal peptide" evidence="1">
    <location>
        <begin position="1"/>
        <end position="27"/>
    </location>
</feature>
<sequence length="201" mass="21282">MQLLSMKHSLAKLFTLAFTVVLFTACSKDGEKGDIGETGPAGPAGPPGTANIIYSDWFSPTAWTGAGTQFSSFIKAAPGITEAIRTNGTILAYAQFVSDGTNIRPLPATTINGTFLTHWNFFSNAVGSLTFSCFGENGSVMTPSTSNKYRYVIIPGGVLGGRMMPGATGNGTGYSDQELKAMTYEELITKLNIPRNGSNEK</sequence>
<dbReference type="PROSITE" id="PS51257">
    <property type="entry name" value="PROKAR_LIPOPROTEIN"/>
    <property type="match status" value="1"/>
</dbReference>
<evidence type="ECO:0000313" key="2">
    <source>
        <dbReference type="EMBL" id="MFD2920246.1"/>
    </source>
</evidence>
<dbReference type="EMBL" id="JBHUOZ010000003">
    <property type="protein sequence ID" value="MFD2920246.1"/>
    <property type="molecule type" value="Genomic_DNA"/>
</dbReference>
<proteinExistence type="predicted"/>
<organism evidence="2 3">
    <name type="scientific">Terrimonas rubra</name>
    <dbReference type="NCBI Taxonomy" id="1035890"/>
    <lineage>
        <taxon>Bacteria</taxon>
        <taxon>Pseudomonadati</taxon>
        <taxon>Bacteroidota</taxon>
        <taxon>Chitinophagia</taxon>
        <taxon>Chitinophagales</taxon>
        <taxon>Chitinophagaceae</taxon>
        <taxon>Terrimonas</taxon>
    </lineage>
</organism>
<evidence type="ECO:0008006" key="4">
    <source>
        <dbReference type="Google" id="ProtNLM"/>
    </source>
</evidence>